<name>A0ABS5JXG5_9BACT</name>
<evidence type="ECO:0000313" key="2">
    <source>
        <dbReference type="Proteomes" id="UP000708576"/>
    </source>
</evidence>
<keyword evidence="2" id="KW-1185">Reference proteome</keyword>
<accession>A0ABS5JXG5</accession>
<dbReference type="Proteomes" id="UP000708576">
    <property type="component" value="Unassembled WGS sequence"/>
</dbReference>
<sequence>MRGNPIFTDNFLSHYISEFRFSSVSDIRGISIIIKNLVQELESGKLEALKEEEIKSRFITQFFGDVLGFNYGNSNEWLLREEKKSIIDGKKSDGALGYFYKEGNNDDVRAVIEFKDAKTEIDSKQNRRGEQTPVEQGFSYAPTMGGNCKWVIVSNIKETRFYVSTDSSKYQSFFLKDLVNEGKLKELLFLFHKDRFIKKDGNSQTDLLLEKTKLLSEKQDLPIHIIDRLYNCIHKFEGLGFVDPNYIATLFPFNILDEHVWQYYNRNLFTINPDIYNLLMEIEIEDSELVISESLKDDISTLNVIDAINKLESIFRFLNHCMIYEISAVKDYKQIEAQNSRTIGFSKRHRFHFKEREEGITKRISLIETKQCDCLSCNYRSLNFNKLLKKLKAGLGNENFNTPEYAFGNYLVASNNYKDAYNVLKVIEKETKGRESKEIEFFLCKLNIKYLHNLINDYQYSDSAEILNNIKSIDLDRVIYNEIEFSVDTEVKNYLIRIKEDKLIYKLQDEIEEVVFQIEKLKSLYDNGGMQHSGPNLPLNLSLAYFSLYFHVNRNFIFYDVFNRYKSLTEKVFKGLVISYNTKEVGITEFNEFFLTEAILHISPKDLQSVLKDNKELKSSNDCINSLIQKLNNFTTSYLNDGIFNDTFKSSLIEEYLTNYGFRDNYTNIFSNLFTILRRLDIDKEQFGNSIQPLIKFIKIETELAWFDLKQFSIFLTVKGYLFAYEELMAILKIAIDRDDFNNTKYTDLIETTSIVIGEFYPNDKIENTKLVQTAILKSSSDDGKRANYSHLLHLIKICNKKCKSILIEAIENELNNNFNSDFYFDLLLKSDYKYNSKGYFQKYCDYINQHKGNGVYKYGTLKLTDVLFIRLASLIYKFNIDFEIDELKGFTNLNDFEKWLLNPNTFNYKNFNAEWLLDCNNPMFLNRLKGNKNISNALDIKLKNSFNSELAIIKYKYFEN</sequence>
<proteinExistence type="predicted"/>
<reference evidence="1 2" key="1">
    <citation type="journal article" date="2015" name="Int. J. Syst. Evol. Microbiol.">
        <title>Carboxylicivirga linearis sp. nov., isolated from a sea cucumber culture pond.</title>
        <authorList>
            <person name="Wang F.Q."/>
            <person name="Zhou Y.X."/>
            <person name="Lin X.Z."/>
            <person name="Chen G.J."/>
            <person name="Du Z.J."/>
        </authorList>
    </citation>
    <scope>NUCLEOTIDE SEQUENCE [LARGE SCALE GENOMIC DNA]</scope>
    <source>
        <strain evidence="1 2">FB218</strain>
    </source>
</reference>
<organism evidence="1 2">
    <name type="scientific">Carboxylicivirga linearis</name>
    <dbReference type="NCBI Taxonomy" id="1628157"/>
    <lineage>
        <taxon>Bacteria</taxon>
        <taxon>Pseudomonadati</taxon>
        <taxon>Bacteroidota</taxon>
        <taxon>Bacteroidia</taxon>
        <taxon>Marinilabiliales</taxon>
        <taxon>Marinilabiliaceae</taxon>
        <taxon>Carboxylicivirga</taxon>
    </lineage>
</organism>
<comment type="caution">
    <text evidence="1">The sequence shown here is derived from an EMBL/GenBank/DDBJ whole genome shotgun (WGS) entry which is preliminary data.</text>
</comment>
<dbReference type="EMBL" id="JAGUCO010000008">
    <property type="protein sequence ID" value="MBS2099144.1"/>
    <property type="molecule type" value="Genomic_DNA"/>
</dbReference>
<dbReference type="RefSeq" id="WP_212216387.1">
    <property type="nucleotide sequence ID" value="NZ_JAGUCO010000008.1"/>
</dbReference>
<protein>
    <submittedName>
        <fullName evidence="1">Uncharacterized protein</fullName>
    </submittedName>
</protein>
<evidence type="ECO:0000313" key="1">
    <source>
        <dbReference type="EMBL" id="MBS2099144.1"/>
    </source>
</evidence>
<gene>
    <name evidence="1" type="ORF">KEM10_12705</name>
</gene>